<dbReference type="Gene3D" id="3.90.1150.10">
    <property type="entry name" value="Aspartate Aminotransferase, domain 1"/>
    <property type="match status" value="1"/>
</dbReference>
<name>A0A7W3TNH9_9GAMM</name>
<feature type="domain" description="Aminotransferase class V" evidence="2">
    <location>
        <begin position="71"/>
        <end position="252"/>
    </location>
</feature>
<dbReference type="SUPFAM" id="SSF53383">
    <property type="entry name" value="PLP-dependent transferases"/>
    <property type="match status" value="1"/>
</dbReference>
<dbReference type="PANTHER" id="PTHR43586:SF15">
    <property type="entry name" value="BLR3095 PROTEIN"/>
    <property type="match status" value="1"/>
</dbReference>
<organism evidence="3 4">
    <name type="scientific">Marilutibacter spongiae</name>
    <dbReference type="NCBI Taxonomy" id="2025720"/>
    <lineage>
        <taxon>Bacteria</taxon>
        <taxon>Pseudomonadati</taxon>
        <taxon>Pseudomonadota</taxon>
        <taxon>Gammaproteobacteria</taxon>
        <taxon>Lysobacterales</taxon>
        <taxon>Lysobacteraceae</taxon>
        <taxon>Marilutibacter</taxon>
    </lineage>
</organism>
<evidence type="ECO:0000313" key="3">
    <source>
        <dbReference type="EMBL" id="MBB1061583.1"/>
    </source>
</evidence>
<dbReference type="PANTHER" id="PTHR43586">
    <property type="entry name" value="CYSTEINE DESULFURASE"/>
    <property type="match status" value="1"/>
</dbReference>
<evidence type="ECO:0000313" key="4">
    <source>
        <dbReference type="Proteomes" id="UP000523196"/>
    </source>
</evidence>
<keyword evidence="1" id="KW-0663">Pyridoxal phosphate</keyword>
<keyword evidence="3" id="KW-0032">Aminotransferase</keyword>
<proteinExistence type="predicted"/>
<dbReference type="Gene3D" id="3.40.640.10">
    <property type="entry name" value="Type I PLP-dependent aspartate aminotransferase-like (Major domain)"/>
    <property type="match status" value="1"/>
</dbReference>
<sequence length="402" mass="42881">MSIDGMDTHAAAPAWQAMARFERVDFLVPDDVVYLNAASHGPRLARVQQAARRALDAGTTPWRLDMDAWHASIEDVRRGAAGHLDGDADGIALVPSVAYGLSLAARNLPLAADETVLVLAGQFPSNLLPWQQRCRDVGARLEQVARPVDADGRPGDWSDAVVDAIARAPHLRIAALPQVHWHDGSRLDLDRIAAATHARGAALVLDLSQSLGALPADIVRWRPDFVASVGHKWLLGAYGLAYLWASPAWRERGVALEQHWIAREAATVFDSPPSPPPLARGARRFDAGGVAEPQRLAMSAAAFSQLRDWGLERVHAGLQARGRCLREALRAQGLGEWLAAAPGAHFLGLRPPPERLAGAAAALDRAGVIHTARGSVLRLAPHLHVDDAALAAVAALLARSGG</sequence>
<dbReference type="InterPro" id="IPR015422">
    <property type="entry name" value="PyrdxlP-dep_Trfase_small"/>
</dbReference>
<evidence type="ECO:0000259" key="2">
    <source>
        <dbReference type="Pfam" id="PF00266"/>
    </source>
</evidence>
<dbReference type="InterPro" id="IPR000192">
    <property type="entry name" value="Aminotrans_V_dom"/>
</dbReference>
<dbReference type="AlphaFoldDB" id="A0A7W3TNH9"/>
<dbReference type="GO" id="GO:0008483">
    <property type="term" value="F:transaminase activity"/>
    <property type="evidence" value="ECO:0007669"/>
    <property type="project" value="UniProtKB-KW"/>
</dbReference>
<evidence type="ECO:0000256" key="1">
    <source>
        <dbReference type="ARBA" id="ARBA00022898"/>
    </source>
</evidence>
<gene>
    <name evidence="3" type="ORF">H4F98_13500</name>
</gene>
<dbReference type="InterPro" id="IPR015421">
    <property type="entry name" value="PyrdxlP-dep_Trfase_major"/>
</dbReference>
<protein>
    <submittedName>
        <fullName evidence="3">Aminotransferase class V-fold PLP-dependent enzyme</fullName>
    </submittedName>
</protein>
<accession>A0A7W3TNH9</accession>
<dbReference type="InterPro" id="IPR015424">
    <property type="entry name" value="PyrdxlP-dep_Trfase"/>
</dbReference>
<dbReference type="Proteomes" id="UP000523196">
    <property type="component" value="Unassembled WGS sequence"/>
</dbReference>
<dbReference type="EMBL" id="JACHTF010000016">
    <property type="protein sequence ID" value="MBB1061583.1"/>
    <property type="molecule type" value="Genomic_DNA"/>
</dbReference>
<keyword evidence="4" id="KW-1185">Reference proteome</keyword>
<keyword evidence="3" id="KW-0808">Transferase</keyword>
<reference evidence="3 4" key="1">
    <citation type="submission" date="2020-08" db="EMBL/GenBank/DDBJ databases">
        <authorList>
            <person name="Xu S."/>
            <person name="Li A."/>
        </authorList>
    </citation>
    <scope>NUCLEOTIDE SEQUENCE [LARGE SCALE GENOMIC DNA]</scope>
    <source>
        <strain evidence="3 4">119BY6-57</strain>
    </source>
</reference>
<dbReference type="Pfam" id="PF00266">
    <property type="entry name" value="Aminotran_5"/>
    <property type="match status" value="1"/>
</dbReference>
<comment type="caution">
    <text evidence="3">The sequence shown here is derived from an EMBL/GenBank/DDBJ whole genome shotgun (WGS) entry which is preliminary data.</text>
</comment>